<evidence type="ECO:0000256" key="2">
    <source>
        <dbReference type="ARBA" id="ARBA00022692"/>
    </source>
</evidence>
<dbReference type="SUPFAM" id="SSF53474">
    <property type="entry name" value="alpha/beta-Hydrolases"/>
    <property type="match status" value="1"/>
</dbReference>
<dbReference type="AlphaFoldDB" id="A0A0R3B369"/>
<dbReference type="Pfam" id="PF05277">
    <property type="entry name" value="DUF726"/>
    <property type="match status" value="1"/>
</dbReference>
<organism evidence="5 6">
    <name type="scientific">Pseudomonas veronii</name>
    <dbReference type="NCBI Taxonomy" id="76761"/>
    <lineage>
        <taxon>Bacteria</taxon>
        <taxon>Pseudomonadati</taxon>
        <taxon>Pseudomonadota</taxon>
        <taxon>Gammaproteobacteria</taxon>
        <taxon>Pseudomonadales</taxon>
        <taxon>Pseudomonadaceae</taxon>
        <taxon>Pseudomonas</taxon>
    </lineage>
</organism>
<dbReference type="PANTHER" id="PTHR17920:SF3">
    <property type="entry name" value="TRANSMEMBRANE AND COILED-COIL DOMAIN-CONTAINING PROTEIN 4"/>
    <property type="match status" value="1"/>
</dbReference>
<dbReference type="RefSeq" id="WP_057004607.1">
    <property type="nucleotide sequence ID" value="NZ_CP018420.1"/>
</dbReference>
<comment type="caution">
    <text evidence="5">The sequence shown here is derived from an EMBL/GenBank/DDBJ whole genome shotgun (WGS) entry which is preliminary data.</text>
</comment>
<evidence type="ECO:0000313" key="5">
    <source>
        <dbReference type="EMBL" id="NMX97245.1"/>
    </source>
</evidence>
<reference evidence="5 6" key="1">
    <citation type="journal article" date="2020" name="Front. Microbiol.">
        <title>Genetic Organization of the aprX-lipA2 Operon Affects the Proteolytic Potential of Pseudomonas Species in Milk.</title>
        <authorList>
            <person name="Maier C."/>
            <person name="Huptas C."/>
            <person name="von Neubeck M."/>
            <person name="Scherer S."/>
            <person name="Wenning M."/>
            <person name="Lucking G."/>
        </authorList>
    </citation>
    <scope>NUCLEOTIDE SEQUENCE [LARGE SCALE GENOMIC DNA]</scope>
    <source>
        <strain evidence="5 6">WS 4671</strain>
    </source>
</reference>
<accession>A0A0R3B369</accession>
<protein>
    <submittedName>
        <fullName evidence="5">DUF726 domain-containing protein</fullName>
    </submittedName>
</protein>
<evidence type="ECO:0000256" key="1">
    <source>
        <dbReference type="ARBA" id="ARBA00004141"/>
    </source>
</evidence>
<keyword evidence="4" id="KW-0472">Membrane</keyword>
<dbReference type="GeneID" id="47556849"/>
<dbReference type="Gene3D" id="3.40.50.1820">
    <property type="entry name" value="alpha/beta hydrolase"/>
    <property type="match status" value="1"/>
</dbReference>
<dbReference type="GO" id="GO:0016020">
    <property type="term" value="C:membrane"/>
    <property type="evidence" value="ECO:0007669"/>
    <property type="project" value="UniProtKB-SubCell"/>
</dbReference>
<evidence type="ECO:0000256" key="4">
    <source>
        <dbReference type="ARBA" id="ARBA00023136"/>
    </source>
</evidence>
<keyword evidence="2" id="KW-0812">Transmembrane</keyword>
<evidence type="ECO:0000256" key="3">
    <source>
        <dbReference type="ARBA" id="ARBA00022989"/>
    </source>
</evidence>
<evidence type="ECO:0000313" key="6">
    <source>
        <dbReference type="Proteomes" id="UP000552560"/>
    </source>
</evidence>
<gene>
    <name evidence="5" type="ORF">HBO43_11640</name>
</gene>
<dbReference type="KEGG" id="pvr:PverR02_16975"/>
<dbReference type="OrthoDB" id="7375852at2"/>
<sequence>MSHNFKFLTLPHRSGEVANIFIHGYSAGHDIEDRCALSKCIPSSLHECINIFAFWPSGHWSQFDKLSSSSVAAMARLNIFAGTAAAVADRAVHFNTSRKRATAMGKTLLSQLEGYLLKHHPYVSKVNLVGHSLGGRVVVSALLDLLDRPTDHDLEIGDVLLMAAAAELSGDEARAIRKRTNCRLYNAYSKDDDVLRLNMGESSAGRQPIGNCKNVRMESFGHTDYWPRLEQVLRASGFHGYKSGLPASNQPQLIIKNPDPVVTDHFIYDLLELTSDRIRNQVAKHLRSSSWTTLETDHSLYLLTKEFQLLGGHCLANLARRRGLKYLQILLMLTEHYDLVDELHDCARVIEMEGLLISKCFHSSFGEGHVLASKHDIAQHLEVMSEKAYFEQVDALAASLTVTSYFSTPSAPAPVYRKAHSTLTSKNKELTLASATRLPSLTHLVSTERIKAAVTNLKSAVKPGYSALIPAVAILFYARLKLNNEGLL</sequence>
<dbReference type="InterPro" id="IPR029058">
    <property type="entry name" value="AB_hydrolase_fold"/>
</dbReference>
<name>A0A0R3B369_PSEVE</name>
<dbReference type="InterPro" id="IPR007941">
    <property type="entry name" value="DUF726"/>
</dbReference>
<dbReference type="Proteomes" id="UP000552560">
    <property type="component" value="Unassembled WGS sequence"/>
</dbReference>
<dbReference type="EMBL" id="JAAQWE010000009">
    <property type="protein sequence ID" value="NMX97245.1"/>
    <property type="molecule type" value="Genomic_DNA"/>
</dbReference>
<keyword evidence="3" id="KW-1133">Transmembrane helix</keyword>
<dbReference type="PANTHER" id="PTHR17920">
    <property type="entry name" value="TRANSMEMBRANE AND COILED-COIL DOMAIN-CONTAINING PROTEIN 4 TMCO4"/>
    <property type="match status" value="1"/>
</dbReference>
<proteinExistence type="predicted"/>
<comment type="subcellular location">
    <subcellularLocation>
        <location evidence="1">Membrane</location>
        <topology evidence="1">Multi-pass membrane protein</topology>
    </subcellularLocation>
</comment>